<sequence>MVFLLGVARQGYQVLFGELPDPRTKGWLFVSKPYQLLTLLGLYLMFVLKWGPQHMKNRQPYNLDKILIVYNAVQIVSCAYLFANSIYLAWGWDYKWICEPVNFSNEPKPMRIAEMCYFYFVLKLVDLLDTVFFVLRKKSNQVTFLHIYHHVGMCLLIWGAVTYLPGGHGTLIGVINSFVHVVMYAYYLLSVAVPSVKNAIWIKKHVTQLQILQFFWCVVHMAIIVFKPDCEFPRWTSAVFLPQNLFMLLLFIDFYIKTYIIKPKEKPKEEVNAIKMNNQNNDKKCYIPNNEVSNGKFKNGVNKLNDRELNDAKMYLKNDLNKPVNSSDISYTNNNNEFCENINYFENGTEKSTCGLGVCKMNSQKCNKSE</sequence>
<dbReference type="EMBL" id="CM056782">
    <property type="protein sequence ID" value="KAJ8732295.1"/>
    <property type="molecule type" value="Genomic_DNA"/>
</dbReference>
<name>A0ACC2R3N3_9NEOP</name>
<protein>
    <submittedName>
        <fullName evidence="1">Uncharacterized protein</fullName>
    </submittedName>
</protein>
<comment type="caution">
    <text evidence="1">The sequence shown here is derived from an EMBL/GenBank/DDBJ whole genome shotgun (WGS) entry which is preliminary data.</text>
</comment>
<evidence type="ECO:0000313" key="1">
    <source>
        <dbReference type="EMBL" id="KAJ8732295.1"/>
    </source>
</evidence>
<proteinExistence type="predicted"/>
<reference evidence="1" key="1">
    <citation type="submission" date="2023-03" db="EMBL/GenBank/DDBJ databases">
        <title>Chromosome-level genomes of two armyworms, Mythimna separata and Mythimna loreyi, provide insights into the biosynthesis and reception of sex pheromones.</title>
        <authorList>
            <person name="Zhao H."/>
        </authorList>
    </citation>
    <scope>NUCLEOTIDE SEQUENCE</scope>
    <source>
        <strain evidence="1">BeijingLab</strain>
    </source>
</reference>
<evidence type="ECO:0000313" key="2">
    <source>
        <dbReference type="Proteomes" id="UP001231649"/>
    </source>
</evidence>
<organism evidence="1 2">
    <name type="scientific">Mythimna loreyi</name>
    <dbReference type="NCBI Taxonomy" id="667449"/>
    <lineage>
        <taxon>Eukaryota</taxon>
        <taxon>Metazoa</taxon>
        <taxon>Ecdysozoa</taxon>
        <taxon>Arthropoda</taxon>
        <taxon>Hexapoda</taxon>
        <taxon>Insecta</taxon>
        <taxon>Pterygota</taxon>
        <taxon>Neoptera</taxon>
        <taxon>Endopterygota</taxon>
        <taxon>Lepidoptera</taxon>
        <taxon>Glossata</taxon>
        <taxon>Ditrysia</taxon>
        <taxon>Noctuoidea</taxon>
        <taxon>Noctuidae</taxon>
        <taxon>Noctuinae</taxon>
        <taxon>Hadenini</taxon>
        <taxon>Mythimna</taxon>
    </lineage>
</organism>
<keyword evidence="2" id="KW-1185">Reference proteome</keyword>
<accession>A0ACC2R3N3</accession>
<gene>
    <name evidence="1" type="ORF">PYW08_015025</name>
</gene>
<dbReference type="Proteomes" id="UP001231649">
    <property type="component" value="Chromosome 6"/>
</dbReference>